<proteinExistence type="predicted"/>
<sequence>MSTVAYITRDLSGTKQHGEFAEGAPLVDATSAKDISLNLRTQDVQSYQRIGNDLQIVTVDGQTLVLDNYFAQGITGQKNLFLSEDGEFIEVLLEDRAEGMLFPTYETLDLSGKWSAYDDLTFLGLDRIEPVVAPLVAPLLGGLGGLGTAAAAAGVIGAGALAAGSGGGDGSSSDSGDGGNTTVPTVDDPDAIVNVSGNTTEAVEITGTGAPGSEVLVNIGGVEQTTVIDDDGIWGVSFQPGDLPADGSYEVTVTVDDPDGVNHELDGPSVNIDTTPPPVEVTAGTESVGEIINASEHESGTVIAGTGEAGATVSVLINGTTRETTVAEDGTWSVTFTSSEIETGTYETAVSISSSDSFGNTTTISETLVVDTDAPVTEFNAVEGDDFANAAEVSDGVTISGTGEAGATLSVELLGETVSTTVGADGTWSAAFGAALFTAGEYEATATVTATDSNGNSSTTTHTFEVDTVAPVATVGTVETDDVINAAEAADGVTLSGTGEAGATVTVVALGTTQTALVADDGTWSIDYAASLIPAGETDVTATISIVDAAGNVGDTVTHDVRVDRLVNELTVEDDQTADDIINEAEREAEVTLTGTVEAGSSVVVTFDSLPGQQFNATVNASGAWSVAVPANTFPEGTYTSIATITATDAAGNTDSITESFAVDTEGAPSFESSLRVNGSVQDLIFAEELSGLSVSTLADNGSLTAVDGSFGSSTSTDAITGETSTTTTFRVDNLGDISDGSVLVVTGTDDANNTASSVVVLEDAVSGRDLLTNTGLDAFDIESLNLDESDNANLTITEADIRALSGDTDTLVVQGSNDDTVTVTGATLTEQRDINGETFNVYTVGTDGATLIVEENVNVVI</sequence>
<dbReference type="STRING" id="1156985.SAMN04488118_101421"/>
<evidence type="ECO:0000313" key="4">
    <source>
        <dbReference type="EMBL" id="SCZ51104.1"/>
    </source>
</evidence>
<dbReference type="EMBL" id="FMWG01000001">
    <property type="protein sequence ID" value="SCZ51104.1"/>
    <property type="molecule type" value="Genomic_DNA"/>
</dbReference>
<dbReference type="Gene3D" id="2.60.40.10">
    <property type="entry name" value="Immunoglobulins"/>
    <property type="match status" value="5"/>
</dbReference>
<evidence type="ECO:0000313" key="5">
    <source>
        <dbReference type="Proteomes" id="UP000198767"/>
    </source>
</evidence>
<dbReference type="InterPro" id="IPR013783">
    <property type="entry name" value="Ig-like_fold"/>
</dbReference>
<accession>A0A1G5PNJ5</accession>
<feature type="region of interest" description="Disordered" evidence="1">
    <location>
        <begin position="166"/>
        <end position="189"/>
    </location>
</feature>
<evidence type="ECO:0000259" key="2">
    <source>
        <dbReference type="Pfam" id="PF17936"/>
    </source>
</evidence>
<evidence type="ECO:0008006" key="6">
    <source>
        <dbReference type="Google" id="ProtNLM"/>
    </source>
</evidence>
<gene>
    <name evidence="4" type="ORF">SAMN04488118_101421</name>
</gene>
<dbReference type="Pfam" id="PF19077">
    <property type="entry name" value="Big_13"/>
    <property type="match status" value="1"/>
</dbReference>
<feature type="domain" description="Bacterial Ig-like" evidence="3">
    <location>
        <begin position="583"/>
        <end position="665"/>
    </location>
</feature>
<evidence type="ECO:0000259" key="3">
    <source>
        <dbReference type="Pfam" id="PF19077"/>
    </source>
</evidence>
<feature type="domain" description="Bacterial Ig" evidence="2">
    <location>
        <begin position="489"/>
        <end position="558"/>
    </location>
</feature>
<dbReference type="OrthoDB" id="7858035at2"/>
<protein>
    <recommendedName>
        <fullName evidence="6">Ig-like domain (Group 3)</fullName>
    </recommendedName>
</protein>
<organism evidence="4 5">
    <name type="scientific">Epibacterium ulvae</name>
    <dbReference type="NCBI Taxonomy" id="1156985"/>
    <lineage>
        <taxon>Bacteria</taxon>
        <taxon>Pseudomonadati</taxon>
        <taxon>Pseudomonadota</taxon>
        <taxon>Alphaproteobacteria</taxon>
        <taxon>Rhodobacterales</taxon>
        <taxon>Roseobacteraceae</taxon>
        <taxon>Epibacterium</taxon>
    </lineage>
</organism>
<keyword evidence="5" id="KW-1185">Reference proteome</keyword>
<dbReference type="InterPro" id="IPR044016">
    <property type="entry name" value="Big_13"/>
</dbReference>
<dbReference type="NCBIfam" id="NF033510">
    <property type="entry name" value="Ca_tandemer"/>
    <property type="match status" value="5"/>
</dbReference>
<dbReference type="AlphaFoldDB" id="A0A1G5PNJ5"/>
<dbReference type="Pfam" id="PF17936">
    <property type="entry name" value="Big_6"/>
    <property type="match status" value="2"/>
</dbReference>
<dbReference type="InterPro" id="IPR041498">
    <property type="entry name" value="Big_6"/>
</dbReference>
<evidence type="ECO:0000256" key="1">
    <source>
        <dbReference type="SAM" id="MobiDB-lite"/>
    </source>
</evidence>
<feature type="domain" description="Bacterial Ig" evidence="2">
    <location>
        <begin position="394"/>
        <end position="463"/>
    </location>
</feature>
<name>A0A1G5PNJ5_9RHOB</name>
<dbReference type="Proteomes" id="UP000198767">
    <property type="component" value="Unassembled WGS sequence"/>
</dbReference>
<dbReference type="RefSeq" id="WP_090215402.1">
    <property type="nucleotide sequence ID" value="NZ_FMWG01000001.1"/>
</dbReference>
<reference evidence="4 5" key="1">
    <citation type="submission" date="2016-10" db="EMBL/GenBank/DDBJ databases">
        <authorList>
            <person name="de Groot N.N."/>
        </authorList>
    </citation>
    <scope>NUCLEOTIDE SEQUENCE [LARGE SCALE GENOMIC DNA]</scope>
    <source>
        <strain evidence="4 5">U95</strain>
    </source>
</reference>